<dbReference type="AlphaFoldDB" id="A0AAW1NY86"/>
<reference evidence="2 3" key="1">
    <citation type="journal article" date="2024" name="Nat. Commun.">
        <title>Phylogenomics reveals the evolutionary origins of lichenization in chlorophyte algae.</title>
        <authorList>
            <person name="Puginier C."/>
            <person name="Libourel C."/>
            <person name="Otte J."/>
            <person name="Skaloud P."/>
            <person name="Haon M."/>
            <person name="Grisel S."/>
            <person name="Petersen M."/>
            <person name="Berrin J.G."/>
            <person name="Delaux P.M."/>
            <person name="Dal Grande F."/>
            <person name="Keller J."/>
        </authorList>
    </citation>
    <scope>NUCLEOTIDE SEQUENCE [LARGE SCALE GENOMIC DNA]</scope>
    <source>
        <strain evidence="2 3">SAG 2036</strain>
    </source>
</reference>
<name>A0AAW1NY86_9CHLO</name>
<comment type="caution">
    <text evidence="2">The sequence shown here is derived from an EMBL/GenBank/DDBJ whole genome shotgun (WGS) entry which is preliminary data.</text>
</comment>
<gene>
    <name evidence="2" type="ORF">WJX73_005332</name>
</gene>
<keyword evidence="1" id="KW-0175">Coiled coil</keyword>
<evidence type="ECO:0000256" key="1">
    <source>
        <dbReference type="SAM" id="Coils"/>
    </source>
</evidence>
<evidence type="ECO:0000313" key="3">
    <source>
        <dbReference type="Proteomes" id="UP001465755"/>
    </source>
</evidence>
<protein>
    <submittedName>
        <fullName evidence="2">Uncharacterized protein</fullName>
    </submittedName>
</protein>
<organism evidence="2 3">
    <name type="scientific">Symbiochloris irregularis</name>
    <dbReference type="NCBI Taxonomy" id="706552"/>
    <lineage>
        <taxon>Eukaryota</taxon>
        <taxon>Viridiplantae</taxon>
        <taxon>Chlorophyta</taxon>
        <taxon>core chlorophytes</taxon>
        <taxon>Trebouxiophyceae</taxon>
        <taxon>Trebouxiales</taxon>
        <taxon>Trebouxiaceae</taxon>
        <taxon>Symbiochloris</taxon>
    </lineage>
</organism>
<evidence type="ECO:0000313" key="2">
    <source>
        <dbReference type="EMBL" id="KAK9802042.1"/>
    </source>
</evidence>
<proteinExistence type="predicted"/>
<feature type="coiled-coil region" evidence="1">
    <location>
        <begin position="6"/>
        <end position="101"/>
    </location>
</feature>
<keyword evidence="3" id="KW-1185">Reference proteome</keyword>
<dbReference type="Proteomes" id="UP001465755">
    <property type="component" value="Unassembled WGS sequence"/>
</dbReference>
<sequence length="130" mass="14181">MDEAALAGFEARAADAERRIAAVESRLAAGSTTASTSASSSTVDGLKQLRSLLVKAKAEQLKLEEKSAEMKAENEALRKELQQATSKAAKLQYRVEHLKDAVRLKSFTQMRIKWSHVQAVLPLSRAISSL</sequence>
<accession>A0AAW1NY86</accession>
<dbReference type="EMBL" id="JALJOQ010000072">
    <property type="protein sequence ID" value="KAK9802042.1"/>
    <property type="molecule type" value="Genomic_DNA"/>
</dbReference>